<evidence type="ECO:0000313" key="2">
    <source>
        <dbReference type="EMBL" id="VVB11053.1"/>
    </source>
</evidence>
<gene>
    <name evidence="2" type="ORF">ANE_LOCUS21497</name>
</gene>
<evidence type="ECO:0000313" key="3">
    <source>
        <dbReference type="Proteomes" id="UP000489600"/>
    </source>
</evidence>
<comment type="caution">
    <text evidence="2">The sequence shown here is derived from an EMBL/GenBank/DDBJ whole genome shotgun (WGS) entry which is preliminary data.</text>
</comment>
<organism evidence="2 3">
    <name type="scientific">Arabis nemorensis</name>
    <dbReference type="NCBI Taxonomy" id="586526"/>
    <lineage>
        <taxon>Eukaryota</taxon>
        <taxon>Viridiplantae</taxon>
        <taxon>Streptophyta</taxon>
        <taxon>Embryophyta</taxon>
        <taxon>Tracheophyta</taxon>
        <taxon>Spermatophyta</taxon>
        <taxon>Magnoliopsida</taxon>
        <taxon>eudicotyledons</taxon>
        <taxon>Gunneridae</taxon>
        <taxon>Pentapetalae</taxon>
        <taxon>rosids</taxon>
        <taxon>malvids</taxon>
        <taxon>Brassicales</taxon>
        <taxon>Brassicaceae</taxon>
        <taxon>Arabideae</taxon>
        <taxon>Arabis</taxon>
    </lineage>
</organism>
<feature type="region of interest" description="Disordered" evidence="1">
    <location>
        <begin position="51"/>
        <end position="112"/>
    </location>
</feature>
<proteinExistence type="predicted"/>
<protein>
    <submittedName>
        <fullName evidence="2">Uncharacterized protein</fullName>
    </submittedName>
</protein>
<feature type="compositionally biased region" description="Basic and acidic residues" evidence="1">
    <location>
        <begin position="93"/>
        <end position="105"/>
    </location>
</feature>
<sequence>MSVSLEDEPQLVEEPTPTKSKRPAPTGKGGKTNKVKSSAVLKAEWTKWTIVHRLRTRTQGKDAASVSAAEGSGESDSGVSSAGTSKTSKKKHEKPEMSHLSEDTKAPTPPLLLRYEANRKVVLVRDRKYPEFKKSSTSAAPRFLQLDSKSSSMFGMPTEPRLPEIVHDFNLLMKMAKSIQSRITGSSASCI</sequence>
<feature type="compositionally biased region" description="Acidic residues" evidence="1">
    <location>
        <begin position="1"/>
        <end position="11"/>
    </location>
</feature>
<reference evidence="2" key="1">
    <citation type="submission" date="2019-07" db="EMBL/GenBank/DDBJ databases">
        <authorList>
            <person name="Dittberner H."/>
        </authorList>
    </citation>
    <scope>NUCLEOTIDE SEQUENCE [LARGE SCALE GENOMIC DNA]</scope>
</reference>
<evidence type="ECO:0000256" key="1">
    <source>
        <dbReference type="SAM" id="MobiDB-lite"/>
    </source>
</evidence>
<keyword evidence="3" id="KW-1185">Reference proteome</keyword>
<dbReference type="EMBL" id="CABITT030000007">
    <property type="protein sequence ID" value="VVB11053.1"/>
    <property type="molecule type" value="Genomic_DNA"/>
</dbReference>
<feature type="compositionally biased region" description="Low complexity" evidence="1">
    <location>
        <begin position="62"/>
        <end position="86"/>
    </location>
</feature>
<dbReference type="AlphaFoldDB" id="A0A565CBQ7"/>
<name>A0A565CBQ7_9BRAS</name>
<accession>A0A565CBQ7</accession>
<dbReference type="Proteomes" id="UP000489600">
    <property type="component" value="Unassembled WGS sequence"/>
</dbReference>
<feature type="region of interest" description="Disordered" evidence="1">
    <location>
        <begin position="1"/>
        <end position="38"/>
    </location>
</feature>